<dbReference type="PANTHER" id="PTHR45871">
    <property type="entry name" value="N-ACETYLGLUCOSAMINYL-PHOSPHATIDYLINOSITOL BIOSYNTHETIC PROTEIN"/>
    <property type="match status" value="1"/>
</dbReference>
<evidence type="ECO:0000259" key="2">
    <source>
        <dbReference type="Pfam" id="PF13439"/>
    </source>
</evidence>
<dbReference type="Gene3D" id="3.40.50.2000">
    <property type="entry name" value="Glycogen Phosphorylase B"/>
    <property type="match status" value="2"/>
</dbReference>
<dbReference type="PANTHER" id="PTHR45871:SF1">
    <property type="entry name" value="PHOSPHATIDYLINOSITOL N-ACETYLGLUCOSAMINYLTRANSFERASE SUBUNIT A"/>
    <property type="match status" value="1"/>
</dbReference>
<dbReference type="InterPro" id="IPR001296">
    <property type="entry name" value="Glyco_trans_1"/>
</dbReference>
<proteinExistence type="predicted"/>
<sequence length="408" mass="46167">MESLKIAIASDWFFPSIGGIEHHIHDLALNLVDMGHDVHVITRCGDFPDKTLPYNVHRFKGRIAFDSLHVSVGLDLFKRVNELYKKEHFDITHGHSIYSPIAVGVSNLSSGIRGVPSIITNHSFLGKSILNPTYIFLLRASLRKVNGFIAVSNAVQKDLEKILGVSLGNRPIYVVPNGIDTNFWKPVEDKEEWKSRIGLDGVVITTTSRLTKRKRIDLIPKLAKILTREYRMTDIKFVIIGDGPERKKIEEHIKSYHVQDKVLMVGKQPREKVREYLWASDIYLSPTIYEAFGIAALEALSCGVPVIANNHGGISEIVKHGFTGLISQDDKELLENIVYLLNNVELIEEMGKNARKIVKEKFTWEKITKEIVEIYKKTIGTFEKDPFILYILHQMLKGGITNAGVFNL</sequence>
<dbReference type="CDD" id="cd03801">
    <property type="entry name" value="GT4_PimA-like"/>
    <property type="match status" value="1"/>
</dbReference>
<dbReference type="Pfam" id="PF00534">
    <property type="entry name" value="Glycos_transf_1"/>
    <property type="match status" value="1"/>
</dbReference>
<dbReference type="InterPro" id="IPR028098">
    <property type="entry name" value="Glyco_trans_4-like_N"/>
</dbReference>
<evidence type="ECO:0000313" key="5">
    <source>
        <dbReference type="Proteomes" id="UP000653692"/>
    </source>
</evidence>
<dbReference type="AlphaFoldDB" id="A0A833E4K4"/>
<comment type="caution">
    <text evidence="4">The sequence shown here is derived from an EMBL/GenBank/DDBJ whole genome shotgun (WGS) entry which is preliminary data.</text>
</comment>
<evidence type="ECO:0000259" key="1">
    <source>
        <dbReference type="Pfam" id="PF00534"/>
    </source>
</evidence>
<dbReference type="EMBL" id="DQUG01000161">
    <property type="protein sequence ID" value="HIP75285.1"/>
    <property type="molecule type" value="Genomic_DNA"/>
</dbReference>
<evidence type="ECO:0000313" key="3">
    <source>
        <dbReference type="EMBL" id="HIP75285.1"/>
    </source>
</evidence>
<organism evidence="4 5">
    <name type="scientific">Thermococcus paralvinellae</name>
    <dbReference type="NCBI Taxonomy" id="582419"/>
    <lineage>
        <taxon>Archaea</taxon>
        <taxon>Methanobacteriati</taxon>
        <taxon>Methanobacteriota</taxon>
        <taxon>Thermococci</taxon>
        <taxon>Thermococcales</taxon>
        <taxon>Thermococcaceae</taxon>
        <taxon>Thermococcus</taxon>
    </lineage>
</organism>
<keyword evidence="4" id="KW-0808">Transferase</keyword>
<dbReference type="Proteomes" id="UP000653692">
    <property type="component" value="Unassembled WGS sequence"/>
</dbReference>
<accession>A0A833E4K4</accession>
<feature type="domain" description="Glycosyltransferase subfamily 4-like N-terminal" evidence="2">
    <location>
        <begin position="17"/>
        <end position="182"/>
    </location>
</feature>
<dbReference type="Proteomes" id="UP000649326">
    <property type="component" value="Unassembled WGS sequence"/>
</dbReference>
<protein>
    <submittedName>
        <fullName evidence="4">Glycosyltransferase family 1 protein</fullName>
    </submittedName>
</protein>
<reference evidence="4" key="1">
    <citation type="journal article" date="2020" name="ISME J.">
        <title>Gammaproteobacteria mediating utilization of methyl-, sulfur- and petroleum organic compounds in deep ocean hydrothermal plumes.</title>
        <authorList>
            <person name="Zhou Z."/>
            <person name="Liu Y."/>
            <person name="Pan J."/>
            <person name="Cron B.R."/>
            <person name="Toner B.M."/>
            <person name="Anantharaman K."/>
            <person name="Breier J.A."/>
            <person name="Dick G.J."/>
            <person name="Li M."/>
        </authorList>
    </citation>
    <scope>NUCLEOTIDE SEQUENCE</scope>
    <source>
        <strain evidence="3">SZUA-1451</strain>
        <strain evidence="4">SZUA-1476</strain>
    </source>
</reference>
<evidence type="ECO:0000313" key="4">
    <source>
        <dbReference type="EMBL" id="HIP89605.1"/>
    </source>
</evidence>
<feature type="domain" description="Glycosyl transferase family 1" evidence="1">
    <location>
        <begin position="189"/>
        <end position="356"/>
    </location>
</feature>
<gene>
    <name evidence="3" type="ORF">EYH13_03955</name>
    <name evidence="4" type="ORF">EYH24_06740</name>
</gene>
<dbReference type="SUPFAM" id="SSF53756">
    <property type="entry name" value="UDP-Glycosyltransferase/glycogen phosphorylase"/>
    <property type="match status" value="1"/>
</dbReference>
<dbReference type="EMBL" id="DQUR01000228">
    <property type="protein sequence ID" value="HIP89605.1"/>
    <property type="molecule type" value="Genomic_DNA"/>
</dbReference>
<dbReference type="Pfam" id="PF13439">
    <property type="entry name" value="Glyco_transf_4"/>
    <property type="match status" value="1"/>
</dbReference>
<dbReference type="GO" id="GO:0016757">
    <property type="term" value="F:glycosyltransferase activity"/>
    <property type="evidence" value="ECO:0007669"/>
    <property type="project" value="InterPro"/>
</dbReference>
<name>A0A833E4K4_9EURY</name>